<proteinExistence type="predicted"/>
<reference evidence="1" key="1">
    <citation type="submission" date="2023-04" db="EMBL/GenBank/DDBJ databases">
        <title>Ambrosiozyma monospora NBRC 10751.</title>
        <authorList>
            <person name="Ichikawa N."/>
            <person name="Sato H."/>
            <person name="Tonouchi N."/>
        </authorList>
    </citation>
    <scope>NUCLEOTIDE SEQUENCE</scope>
    <source>
        <strain evidence="1">NBRC 10751</strain>
    </source>
</reference>
<sequence length="127" mass="14743">MLKSIVQQTRNQSTLFSPRTNARLNAVFPSLSSVSTKDLFTKPFTNSQYYISRTSKGNLPVYRRLKSQAYVTEVKRVQGDLVLFRNELQELMPEVPKTKFECVLQSKTLRIKGDHSERVRELLSKKF</sequence>
<gene>
    <name evidence="1" type="ORF">Amon02_000128500</name>
</gene>
<keyword evidence="2" id="KW-1185">Reference proteome</keyword>
<protein>
    <submittedName>
        <fullName evidence="1">Unnamed protein product</fullName>
    </submittedName>
</protein>
<dbReference type="EMBL" id="BSXS01000609">
    <property type="protein sequence ID" value="GME73162.1"/>
    <property type="molecule type" value="Genomic_DNA"/>
</dbReference>
<dbReference type="Proteomes" id="UP001165064">
    <property type="component" value="Unassembled WGS sequence"/>
</dbReference>
<evidence type="ECO:0000313" key="1">
    <source>
        <dbReference type="EMBL" id="GME73162.1"/>
    </source>
</evidence>
<organism evidence="1 2">
    <name type="scientific">Ambrosiozyma monospora</name>
    <name type="common">Yeast</name>
    <name type="synonym">Endomycopsis monosporus</name>
    <dbReference type="NCBI Taxonomy" id="43982"/>
    <lineage>
        <taxon>Eukaryota</taxon>
        <taxon>Fungi</taxon>
        <taxon>Dikarya</taxon>
        <taxon>Ascomycota</taxon>
        <taxon>Saccharomycotina</taxon>
        <taxon>Pichiomycetes</taxon>
        <taxon>Pichiales</taxon>
        <taxon>Pichiaceae</taxon>
        <taxon>Ambrosiozyma</taxon>
    </lineage>
</organism>
<name>A0ACB5SUQ9_AMBMO</name>
<evidence type="ECO:0000313" key="2">
    <source>
        <dbReference type="Proteomes" id="UP001165064"/>
    </source>
</evidence>
<comment type="caution">
    <text evidence="1">The sequence shown here is derived from an EMBL/GenBank/DDBJ whole genome shotgun (WGS) entry which is preliminary data.</text>
</comment>
<accession>A0ACB5SUQ9</accession>